<evidence type="ECO:0000256" key="4">
    <source>
        <dbReference type="ARBA" id="ARBA00022989"/>
    </source>
</evidence>
<proteinExistence type="inferred from homology"/>
<dbReference type="AlphaFoldDB" id="A0A2J5I4W2"/>
<dbReference type="Proteomes" id="UP000235023">
    <property type="component" value="Unassembled WGS sequence"/>
</dbReference>
<feature type="transmembrane region" description="Helical" evidence="7">
    <location>
        <begin position="401"/>
        <end position="422"/>
    </location>
</feature>
<feature type="transmembrane region" description="Helical" evidence="7">
    <location>
        <begin position="469"/>
        <end position="489"/>
    </location>
</feature>
<dbReference type="Gene3D" id="1.20.1250.20">
    <property type="entry name" value="MFS general substrate transporter like domains"/>
    <property type="match status" value="1"/>
</dbReference>
<keyword evidence="10" id="KW-1185">Reference proteome</keyword>
<evidence type="ECO:0000259" key="8">
    <source>
        <dbReference type="PROSITE" id="PS50850"/>
    </source>
</evidence>
<keyword evidence="5 7" id="KW-0472">Membrane</keyword>
<organism evidence="9 10">
    <name type="scientific">Aspergillus taichungensis</name>
    <dbReference type="NCBI Taxonomy" id="482145"/>
    <lineage>
        <taxon>Eukaryota</taxon>
        <taxon>Fungi</taxon>
        <taxon>Dikarya</taxon>
        <taxon>Ascomycota</taxon>
        <taxon>Pezizomycotina</taxon>
        <taxon>Eurotiomycetes</taxon>
        <taxon>Eurotiomycetidae</taxon>
        <taxon>Eurotiales</taxon>
        <taxon>Aspergillaceae</taxon>
        <taxon>Aspergillus</taxon>
        <taxon>Aspergillus subgen. Circumdati</taxon>
    </lineage>
</organism>
<dbReference type="OrthoDB" id="5296287at2759"/>
<accession>A0A2J5I4W2</accession>
<dbReference type="SUPFAM" id="SSF103473">
    <property type="entry name" value="MFS general substrate transporter"/>
    <property type="match status" value="1"/>
</dbReference>
<dbReference type="EMBL" id="KZ559508">
    <property type="protein sequence ID" value="PLN84872.1"/>
    <property type="molecule type" value="Genomic_DNA"/>
</dbReference>
<feature type="compositionally biased region" description="Polar residues" evidence="6">
    <location>
        <begin position="17"/>
        <end position="27"/>
    </location>
</feature>
<comment type="similarity">
    <text evidence="2">Belongs to the major facilitator superfamily.</text>
</comment>
<feature type="transmembrane region" description="Helical" evidence="7">
    <location>
        <begin position="137"/>
        <end position="155"/>
    </location>
</feature>
<evidence type="ECO:0000256" key="6">
    <source>
        <dbReference type="SAM" id="MobiDB-lite"/>
    </source>
</evidence>
<evidence type="ECO:0000256" key="2">
    <source>
        <dbReference type="ARBA" id="ARBA00008335"/>
    </source>
</evidence>
<feature type="transmembrane region" description="Helical" evidence="7">
    <location>
        <begin position="222"/>
        <end position="242"/>
    </location>
</feature>
<sequence>MRPSTEERESELEKTPSSEMTPTTEANDTTRSDSEKVSSDEPDIVHWDGKDDPQNPQNWSLPRKWCLVGLISAVTFNISMASTVTAPAVPLIMAGFKQTNAELQSFVVSVYILGFAFGPLVVAPLSELYGRSPILHITNIVFLTFNIACAVSTNLTMFTVFRFIVGLMACTPLTLGGGFIYDLMPAERRARALMIWTMGPLMGPVLGPVIGGYLAQGAGWQWVFWLVTILSAILTTACLIFVRETYAPVLLTRKAAALRKQTNNPALRSRFDSSQSSPRDTFLRAIVRPTKMLLCAPIVTLLALYTAMNYAYMYLLFTTFTYVFMSSYDFSEGEAGLAYLGLGVGFILGLLATGLYSDRYLNRARLTRPAVPEDHLPPMVLGAVLVPAGLFIYGWTAQYAVHWIAPIVGTGVFGFGMLLAFMPVQVYLVQTYTVFAASAIASNTVLRSLLGAVLPLVAPRLYDDLGYGWGNSLLGFIAVAFIPAPVSLLKYGAAIRSNPKLQVRL</sequence>
<dbReference type="GO" id="GO:0022857">
    <property type="term" value="F:transmembrane transporter activity"/>
    <property type="evidence" value="ECO:0007669"/>
    <property type="project" value="InterPro"/>
</dbReference>
<feature type="transmembrane region" description="Helical" evidence="7">
    <location>
        <begin position="161"/>
        <end position="181"/>
    </location>
</feature>
<dbReference type="InterPro" id="IPR011701">
    <property type="entry name" value="MFS"/>
</dbReference>
<dbReference type="PROSITE" id="PS50850">
    <property type="entry name" value="MFS"/>
    <property type="match status" value="1"/>
</dbReference>
<keyword evidence="3 7" id="KW-0812">Transmembrane</keyword>
<feature type="region of interest" description="Disordered" evidence="6">
    <location>
        <begin position="1"/>
        <end position="56"/>
    </location>
</feature>
<feature type="compositionally biased region" description="Basic and acidic residues" evidence="6">
    <location>
        <begin position="1"/>
        <end position="16"/>
    </location>
</feature>
<feature type="transmembrane region" description="Helical" evidence="7">
    <location>
        <begin position="106"/>
        <end position="125"/>
    </location>
</feature>
<evidence type="ECO:0000256" key="7">
    <source>
        <dbReference type="SAM" id="Phobius"/>
    </source>
</evidence>
<dbReference type="GO" id="GO:0016020">
    <property type="term" value="C:membrane"/>
    <property type="evidence" value="ECO:0007669"/>
    <property type="project" value="UniProtKB-SubCell"/>
</dbReference>
<feature type="transmembrane region" description="Helical" evidence="7">
    <location>
        <begin position="65"/>
        <end position="86"/>
    </location>
</feature>
<dbReference type="PANTHER" id="PTHR23502:SF68">
    <property type="entry name" value="MULTIDRUG TRANSPORTER, PUTATIVE (AFU_ORTHOLOGUE AFUA_3G01120)-RELATED"/>
    <property type="match status" value="1"/>
</dbReference>
<keyword evidence="4 7" id="KW-1133">Transmembrane helix</keyword>
<reference evidence="10" key="1">
    <citation type="submission" date="2017-12" db="EMBL/GenBank/DDBJ databases">
        <authorList>
            <consortium name="DOE Joint Genome Institute"/>
            <person name="Mondo S.J."/>
            <person name="Kjaerbolling I."/>
            <person name="Vesth T.C."/>
            <person name="Frisvad J.C."/>
            <person name="Nybo J.L."/>
            <person name="Theobald S."/>
            <person name="Kuo A."/>
            <person name="Bowyer P."/>
            <person name="Matsuda Y."/>
            <person name="Lyhne E.K."/>
            <person name="Kogle M.E."/>
            <person name="Clum A."/>
            <person name="Lipzen A."/>
            <person name="Salamov A."/>
            <person name="Ngan C.Y."/>
            <person name="Daum C."/>
            <person name="Chiniquy J."/>
            <person name="Barry K."/>
            <person name="LaButti K."/>
            <person name="Haridas S."/>
            <person name="Simmons B.A."/>
            <person name="Magnuson J.K."/>
            <person name="Mortensen U.H."/>
            <person name="Larsen T.O."/>
            <person name="Grigoriev I.V."/>
            <person name="Baker S.E."/>
            <person name="Andersen M.R."/>
            <person name="Nordberg H.P."/>
            <person name="Cantor M.N."/>
            <person name="Hua S.X."/>
        </authorList>
    </citation>
    <scope>NUCLEOTIDE SEQUENCE [LARGE SCALE GENOMIC DNA]</scope>
    <source>
        <strain evidence="10">IBT 19404</strain>
    </source>
</reference>
<dbReference type="InterPro" id="IPR020846">
    <property type="entry name" value="MFS_dom"/>
</dbReference>
<dbReference type="InterPro" id="IPR036259">
    <property type="entry name" value="MFS_trans_sf"/>
</dbReference>
<feature type="transmembrane region" description="Helical" evidence="7">
    <location>
        <begin position="193"/>
        <end position="216"/>
    </location>
</feature>
<feature type="transmembrane region" description="Helical" evidence="7">
    <location>
        <begin position="293"/>
        <end position="317"/>
    </location>
</feature>
<gene>
    <name evidence="9" type="ORF">BDW42DRAFT_191230</name>
</gene>
<evidence type="ECO:0000313" key="10">
    <source>
        <dbReference type="Proteomes" id="UP000235023"/>
    </source>
</evidence>
<evidence type="ECO:0000313" key="9">
    <source>
        <dbReference type="EMBL" id="PLN84872.1"/>
    </source>
</evidence>
<comment type="subcellular location">
    <subcellularLocation>
        <location evidence="1">Membrane</location>
        <topology evidence="1">Multi-pass membrane protein</topology>
    </subcellularLocation>
</comment>
<name>A0A2J5I4W2_9EURO</name>
<evidence type="ECO:0000256" key="1">
    <source>
        <dbReference type="ARBA" id="ARBA00004141"/>
    </source>
</evidence>
<evidence type="ECO:0000256" key="3">
    <source>
        <dbReference type="ARBA" id="ARBA00022692"/>
    </source>
</evidence>
<feature type="transmembrane region" description="Helical" evidence="7">
    <location>
        <begin position="376"/>
        <end position="395"/>
    </location>
</feature>
<dbReference type="FunFam" id="1.20.1250.20:FF:000011">
    <property type="entry name" value="MFS multidrug transporter, putative"/>
    <property type="match status" value="1"/>
</dbReference>
<dbReference type="CDD" id="cd17323">
    <property type="entry name" value="MFS_Tpo1_MDR_like"/>
    <property type="match status" value="1"/>
</dbReference>
<protein>
    <submittedName>
        <fullName evidence="9">MFS general substrate transporter</fullName>
    </submittedName>
</protein>
<feature type="domain" description="Major facilitator superfamily (MFS) profile" evidence="8">
    <location>
        <begin position="67"/>
        <end position="498"/>
    </location>
</feature>
<dbReference type="Pfam" id="PF07690">
    <property type="entry name" value="MFS_1"/>
    <property type="match status" value="1"/>
</dbReference>
<evidence type="ECO:0000256" key="5">
    <source>
        <dbReference type="ARBA" id="ARBA00023136"/>
    </source>
</evidence>
<feature type="compositionally biased region" description="Basic and acidic residues" evidence="6">
    <location>
        <begin position="28"/>
        <end position="53"/>
    </location>
</feature>
<feature type="transmembrane region" description="Helical" evidence="7">
    <location>
        <begin position="337"/>
        <end position="356"/>
    </location>
</feature>
<feature type="transmembrane region" description="Helical" evidence="7">
    <location>
        <begin position="434"/>
        <end position="457"/>
    </location>
</feature>
<dbReference type="PANTHER" id="PTHR23502">
    <property type="entry name" value="MAJOR FACILITATOR SUPERFAMILY"/>
    <property type="match status" value="1"/>
</dbReference>